<dbReference type="Gene3D" id="3.60.15.10">
    <property type="entry name" value="Ribonuclease Z/Hydroxyacylglutathione hydrolase-like"/>
    <property type="match status" value="1"/>
</dbReference>
<dbReference type="EMBL" id="JBBXMP010000010">
    <property type="protein sequence ID" value="KAL0069746.1"/>
    <property type="molecule type" value="Genomic_DNA"/>
</dbReference>
<dbReference type="SUPFAM" id="SSF56281">
    <property type="entry name" value="Metallo-hydrolase/oxidoreductase"/>
    <property type="match status" value="1"/>
</dbReference>
<evidence type="ECO:0000256" key="4">
    <source>
        <dbReference type="ARBA" id="ARBA00022801"/>
    </source>
</evidence>
<organism evidence="7 8">
    <name type="scientific">Marasmius tenuissimus</name>
    <dbReference type="NCBI Taxonomy" id="585030"/>
    <lineage>
        <taxon>Eukaryota</taxon>
        <taxon>Fungi</taxon>
        <taxon>Dikarya</taxon>
        <taxon>Basidiomycota</taxon>
        <taxon>Agaricomycotina</taxon>
        <taxon>Agaricomycetes</taxon>
        <taxon>Agaricomycetidae</taxon>
        <taxon>Agaricales</taxon>
        <taxon>Marasmiineae</taxon>
        <taxon>Marasmiaceae</taxon>
        <taxon>Marasmius</taxon>
    </lineage>
</organism>
<evidence type="ECO:0000256" key="2">
    <source>
        <dbReference type="ARBA" id="ARBA00007749"/>
    </source>
</evidence>
<dbReference type="PANTHER" id="PTHR42978">
    <property type="entry name" value="QUORUM-QUENCHING LACTONASE YTNP-RELATED-RELATED"/>
    <property type="match status" value="1"/>
</dbReference>
<comment type="caution">
    <text evidence="7">The sequence shown here is derived from an EMBL/GenBank/DDBJ whole genome shotgun (WGS) entry which is preliminary data.</text>
</comment>
<keyword evidence="8" id="KW-1185">Reference proteome</keyword>
<dbReference type="CDD" id="cd07730">
    <property type="entry name" value="metallo-hydrolase-like_MBL-fold"/>
    <property type="match status" value="1"/>
</dbReference>
<dbReference type="Proteomes" id="UP001437256">
    <property type="component" value="Unassembled WGS sequence"/>
</dbReference>
<evidence type="ECO:0000313" key="7">
    <source>
        <dbReference type="EMBL" id="KAL0069746.1"/>
    </source>
</evidence>
<dbReference type="SMART" id="SM00849">
    <property type="entry name" value="Lactamase_B"/>
    <property type="match status" value="1"/>
</dbReference>
<keyword evidence="5" id="KW-0862">Zinc</keyword>
<gene>
    <name evidence="7" type="ORF">AAF712_003015</name>
</gene>
<dbReference type="InterPro" id="IPR036866">
    <property type="entry name" value="RibonucZ/Hydroxyglut_hydro"/>
</dbReference>
<evidence type="ECO:0000313" key="8">
    <source>
        <dbReference type="Proteomes" id="UP001437256"/>
    </source>
</evidence>
<comment type="similarity">
    <text evidence="2">Belongs to the metallo-beta-lactamase superfamily.</text>
</comment>
<accession>A0ABR3A749</accession>
<evidence type="ECO:0000256" key="1">
    <source>
        <dbReference type="ARBA" id="ARBA00001947"/>
    </source>
</evidence>
<protein>
    <recommendedName>
        <fullName evidence="6">Metallo-beta-lactamase domain-containing protein</fullName>
    </recommendedName>
</protein>
<dbReference type="Pfam" id="PF00753">
    <property type="entry name" value="Lactamase_B"/>
    <property type="match status" value="1"/>
</dbReference>
<name>A0ABR3A749_9AGAR</name>
<reference evidence="7 8" key="1">
    <citation type="submission" date="2024-05" db="EMBL/GenBank/DDBJ databases">
        <title>A draft genome resource for the thread blight pathogen Marasmius tenuissimus strain MS-2.</title>
        <authorList>
            <person name="Yulfo-Soto G.E."/>
            <person name="Baruah I.K."/>
            <person name="Amoako-Attah I."/>
            <person name="Bukari Y."/>
            <person name="Meinhardt L.W."/>
            <person name="Bailey B.A."/>
            <person name="Cohen S.P."/>
        </authorList>
    </citation>
    <scope>NUCLEOTIDE SEQUENCE [LARGE SCALE GENOMIC DNA]</scope>
    <source>
        <strain evidence="7 8">MS-2</strain>
    </source>
</reference>
<evidence type="ECO:0000256" key="3">
    <source>
        <dbReference type="ARBA" id="ARBA00022723"/>
    </source>
</evidence>
<dbReference type="InterPro" id="IPR051013">
    <property type="entry name" value="MBL_superfamily_lactonases"/>
</dbReference>
<evidence type="ECO:0000256" key="5">
    <source>
        <dbReference type="ARBA" id="ARBA00022833"/>
    </source>
</evidence>
<feature type="domain" description="Metallo-beta-lactamase" evidence="6">
    <location>
        <begin position="45"/>
        <end position="275"/>
    </location>
</feature>
<evidence type="ECO:0000259" key="6">
    <source>
        <dbReference type="SMART" id="SM00849"/>
    </source>
</evidence>
<sequence length="297" mass="32646">MSESLPPPAPRQAYCDVSALESGIMDMETSYFLDDAKPGDVVVAPSLSFLLHHSKNGKSFVFDLGLRKDWENYPPAIVKWIRDLFPCNIPQDVAESLEKGSVSPSEVDFVCLSHVHFDHVGDTRPFTKATFLVGGQAQALMASGYPADPNSWFETDLLPEDRTNFLDMSGWKPLGPFPRALDFFGDGSLYITDAAGHLPGHVNVVVRTSPDGGWLLLGGDSAHHWRLVTGESKIAVGRPGFAGGCAHLDRQAATENLARMRAFMKLPRTRIILAHDEPWYKANKEGPAFWPGKIPSM</sequence>
<dbReference type="InterPro" id="IPR001279">
    <property type="entry name" value="Metallo-B-lactamas"/>
</dbReference>
<proteinExistence type="inferred from homology"/>
<comment type="cofactor">
    <cofactor evidence="1">
        <name>Zn(2+)</name>
        <dbReference type="ChEBI" id="CHEBI:29105"/>
    </cofactor>
</comment>
<keyword evidence="3" id="KW-0479">Metal-binding</keyword>
<dbReference type="PANTHER" id="PTHR42978:SF2">
    <property type="entry name" value="102 KBASES UNSTABLE REGION: FROM 1 TO 119443"/>
    <property type="match status" value="1"/>
</dbReference>
<keyword evidence="4" id="KW-0378">Hydrolase</keyword>